<proteinExistence type="predicted"/>
<dbReference type="InterPro" id="IPR036388">
    <property type="entry name" value="WH-like_DNA-bd_sf"/>
</dbReference>
<dbReference type="InterPro" id="IPR011663">
    <property type="entry name" value="UTRA"/>
</dbReference>
<keyword evidence="2" id="KW-0238">DNA-binding</keyword>
<protein>
    <submittedName>
        <fullName evidence="5">GntR family transcriptional regulator</fullName>
    </submittedName>
</protein>
<evidence type="ECO:0000256" key="2">
    <source>
        <dbReference type="ARBA" id="ARBA00023125"/>
    </source>
</evidence>
<dbReference type="InterPro" id="IPR036390">
    <property type="entry name" value="WH_DNA-bd_sf"/>
</dbReference>
<dbReference type="Proteomes" id="UP001273531">
    <property type="component" value="Unassembled WGS sequence"/>
</dbReference>
<dbReference type="SMART" id="SM00345">
    <property type="entry name" value="HTH_GNTR"/>
    <property type="match status" value="1"/>
</dbReference>
<evidence type="ECO:0000256" key="1">
    <source>
        <dbReference type="ARBA" id="ARBA00023015"/>
    </source>
</evidence>
<evidence type="ECO:0000259" key="4">
    <source>
        <dbReference type="PROSITE" id="PS50949"/>
    </source>
</evidence>
<organism evidence="5 6">
    <name type="scientific">Sphingomonas agrestis</name>
    <dbReference type="NCBI Taxonomy" id="3080540"/>
    <lineage>
        <taxon>Bacteria</taxon>
        <taxon>Pseudomonadati</taxon>
        <taxon>Pseudomonadota</taxon>
        <taxon>Alphaproteobacteria</taxon>
        <taxon>Sphingomonadales</taxon>
        <taxon>Sphingomonadaceae</taxon>
        <taxon>Sphingomonas</taxon>
    </lineage>
</organism>
<dbReference type="SUPFAM" id="SSF64288">
    <property type="entry name" value="Chorismate lyase-like"/>
    <property type="match status" value="1"/>
</dbReference>
<dbReference type="PROSITE" id="PS50949">
    <property type="entry name" value="HTH_GNTR"/>
    <property type="match status" value="1"/>
</dbReference>
<dbReference type="InterPro" id="IPR050679">
    <property type="entry name" value="Bact_HTH_transcr_reg"/>
</dbReference>
<dbReference type="RefSeq" id="WP_317225280.1">
    <property type="nucleotide sequence ID" value="NZ_JAWJEJ010000001.1"/>
</dbReference>
<evidence type="ECO:0000313" key="5">
    <source>
        <dbReference type="EMBL" id="MDV3456082.1"/>
    </source>
</evidence>
<keyword evidence="1" id="KW-0805">Transcription regulation</keyword>
<dbReference type="SUPFAM" id="SSF46785">
    <property type="entry name" value="Winged helix' DNA-binding domain"/>
    <property type="match status" value="1"/>
</dbReference>
<dbReference type="Gene3D" id="3.40.1410.10">
    <property type="entry name" value="Chorismate lyase-like"/>
    <property type="match status" value="1"/>
</dbReference>
<dbReference type="CDD" id="cd07377">
    <property type="entry name" value="WHTH_GntR"/>
    <property type="match status" value="1"/>
</dbReference>
<dbReference type="InterPro" id="IPR000524">
    <property type="entry name" value="Tscrpt_reg_HTH_GntR"/>
</dbReference>
<dbReference type="Pfam" id="PF00392">
    <property type="entry name" value="GntR"/>
    <property type="match status" value="1"/>
</dbReference>
<name>A0ABU3Y4C9_9SPHN</name>
<dbReference type="PANTHER" id="PTHR44846">
    <property type="entry name" value="MANNOSYL-D-GLYCERATE TRANSPORT/METABOLISM SYSTEM REPRESSOR MNGR-RELATED"/>
    <property type="match status" value="1"/>
</dbReference>
<keyword evidence="6" id="KW-1185">Reference proteome</keyword>
<dbReference type="InterPro" id="IPR028978">
    <property type="entry name" value="Chorismate_lyase_/UTRA_dom_sf"/>
</dbReference>
<feature type="domain" description="HTH gntR-type" evidence="4">
    <location>
        <begin position="8"/>
        <end position="76"/>
    </location>
</feature>
<dbReference type="PANTHER" id="PTHR44846:SF1">
    <property type="entry name" value="MANNOSYL-D-GLYCERATE TRANSPORT_METABOLISM SYSTEM REPRESSOR MNGR-RELATED"/>
    <property type="match status" value="1"/>
</dbReference>
<evidence type="ECO:0000256" key="3">
    <source>
        <dbReference type="ARBA" id="ARBA00023163"/>
    </source>
</evidence>
<evidence type="ECO:0000313" key="6">
    <source>
        <dbReference type="Proteomes" id="UP001273531"/>
    </source>
</evidence>
<accession>A0ABU3Y4C9</accession>
<reference evidence="5 6" key="1">
    <citation type="submission" date="2023-10" db="EMBL/GenBank/DDBJ databases">
        <title>Sphingomonas sp. HF-S4 16S ribosomal RNA gene Genome sequencing and assembly.</title>
        <authorList>
            <person name="Lee H."/>
        </authorList>
    </citation>
    <scope>NUCLEOTIDE SEQUENCE [LARGE SCALE GENOMIC DNA]</scope>
    <source>
        <strain evidence="5 6">HF-S4</strain>
    </source>
</reference>
<dbReference type="SMART" id="SM00866">
    <property type="entry name" value="UTRA"/>
    <property type="match status" value="1"/>
</dbReference>
<comment type="caution">
    <text evidence="5">The sequence shown here is derived from an EMBL/GenBank/DDBJ whole genome shotgun (WGS) entry which is preliminary data.</text>
</comment>
<gene>
    <name evidence="5" type="ORF">RZN05_03740</name>
</gene>
<dbReference type="EMBL" id="JAWJEJ010000001">
    <property type="protein sequence ID" value="MDV3456082.1"/>
    <property type="molecule type" value="Genomic_DNA"/>
</dbReference>
<dbReference type="PRINTS" id="PR00035">
    <property type="entry name" value="HTHGNTR"/>
</dbReference>
<dbReference type="Pfam" id="PF07702">
    <property type="entry name" value="UTRA"/>
    <property type="match status" value="1"/>
</dbReference>
<dbReference type="Gene3D" id="1.10.10.10">
    <property type="entry name" value="Winged helix-like DNA-binding domain superfamily/Winged helix DNA-binding domain"/>
    <property type="match status" value="1"/>
</dbReference>
<keyword evidence="3" id="KW-0804">Transcription</keyword>
<sequence>MIDRDDATPLYHQLFLQLRDEIVRGRRGHGESIPTEIELAARHGVSRVTARRALEELSRGGLVERRRRTGTRVTFRLPTQPLEANVHRAVESLKAFGRTTSVRVIDVSEAPATSDVATALEIPEGTSVVHAQRLRSLDGQPLGLVSSWMAADVAAHVPLSGLATTPILALLEEAGLSIGSARQTIGAELADTALAELLAIPARSPLLTIERVVRGDDRPILFTRARYRADRYRITLDLGGAGEPLLTD</sequence>